<dbReference type="GO" id="GO:0005654">
    <property type="term" value="C:nucleoplasm"/>
    <property type="evidence" value="ECO:0007669"/>
    <property type="project" value="Ensembl"/>
</dbReference>
<evidence type="ECO:0000256" key="2">
    <source>
        <dbReference type="ARBA" id="ARBA00008444"/>
    </source>
</evidence>
<dbReference type="GO" id="GO:0032981">
    <property type="term" value="P:mitochondrial respiratory chain complex I assembly"/>
    <property type="evidence" value="ECO:0007669"/>
    <property type="project" value="InterPro"/>
</dbReference>
<evidence type="ECO:0000256" key="4">
    <source>
        <dbReference type="ARBA" id="ARBA00022989"/>
    </source>
</evidence>
<protein>
    <recommendedName>
        <fullName evidence="7">Complex I assembly factor TIMMDC1, mitochondrial</fullName>
    </recommendedName>
    <alternativeName>
        <fullName evidence="8">Translocase of inner mitochondrial membrane domain-containing protein 1</fullName>
    </alternativeName>
</protein>
<evidence type="ECO:0000256" key="8">
    <source>
        <dbReference type="ARBA" id="ARBA00041344"/>
    </source>
</evidence>
<evidence type="ECO:0000256" key="3">
    <source>
        <dbReference type="ARBA" id="ARBA00022692"/>
    </source>
</evidence>
<dbReference type="GO" id="GO:0016020">
    <property type="term" value="C:membrane"/>
    <property type="evidence" value="ECO:0007669"/>
    <property type="project" value="UniProtKB-SubCell"/>
</dbReference>
<dbReference type="InterPro" id="IPR055299">
    <property type="entry name" value="TIMMDC1"/>
</dbReference>
<proteinExistence type="inferred from homology"/>
<dbReference type="GeneTree" id="ENSGT00390000013817"/>
<keyword evidence="5 9" id="KW-0472">Membrane</keyword>
<dbReference type="PANTHER" id="PTHR13002">
    <property type="entry name" value="C3ORF1 PROTEIN-RELATED"/>
    <property type="match status" value="1"/>
</dbReference>
<keyword evidence="11" id="KW-1185">Reference proteome</keyword>
<sequence length="277" mass="30876">MPRLRCVPHDERAAHSSFPSSCPIKATTTIYCVGGRRRAPSSYFFMERPPEVTGESAASAPRVAAVPSDLWLAGKAKVPDSGWERLQLLYRRDEFNQYPEEFVYIVRAALAAGIIGCIYGGIPGFKYAKKRYIEQSEGEIYHNRLDAVQCAHRAGTRGFIRYGWRWGWRVAAFVTIFNTVNIGLNAYYNENAMSHFVVAGAVTGGLFRVQLGLRGLVAGSIIGALFGLPAGGLLMAMQNLAGETLIDRRNREQREKYEKSLSEWRSSVDITENISEK</sequence>
<dbReference type="AlphaFoldDB" id="A0A8D0B582"/>
<comment type="similarity">
    <text evidence="2">Belongs to the Tim17/Tim22/Tim23 family.</text>
</comment>
<name>A0A8D0B582_SALMN</name>
<feature type="transmembrane region" description="Helical" evidence="9">
    <location>
        <begin position="102"/>
        <end position="122"/>
    </location>
</feature>
<dbReference type="OMA" id="TIFXTPI"/>
<evidence type="ECO:0000313" key="11">
    <source>
        <dbReference type="Proteomes" id="UP000694421"/>
    </source>
</evidence>
<evidence type="ECO:0000256" key="6">
    <source>
        <dbReference type="ARBA" id="ARBA00037236"/>
    </source>
</evidence>
<feature type="transmembrane region" description="Helical" evidence="9">
    <location>
        <begin position="166"/>
        <end position="186"/>
    </location>
</feature>
<comment type="subcellular location">
    <subcellularLocation>
        <location evidence="1">Membrane</location>
        <topology evidence="1">Multi-pass membrane protein</topology>
    </subcellularLocation>
</comment>
<feature type="transmembrane region" description="Helical" evidence="9">
    <location>
        <begin position="192"/>
        <end position="209"/>
    </location>
</feature>
<reference evidence="10" key="2">
    <citation type="submission" date="2025-09" db="UniProtKB">
        <authorList>
            <consortium name="Ensembl"/>
        </authorList>
    </citation>
    <scope>IDENTIFICATION</scope>
</reference>
<keyword evidence="3 9" id="KW-0812">Transmembrane</keyword>
<dbReference type="Ensembl" id="ENSSMRT00000002914.1">
    <property type="protein sequence ID" value="ENSSMRP00000002424.1"/>
    <property type="gene ID" value="ENSSMRG00000002099.1"/>
</dbReference>
<accession>A0A8D0B582</accession>
<dbReference type="Pfam" id="PF02466">
    <property type="entry name" value="Tim17"/>
    <property type="match status" value="1"/>
</dbReference>
<reference evidence="10" key="1">
    <citation type="submission" date="2025-08" db="UniProtKB">
        <authorList>
            <consortium name="Ensembl"/>
        </authorList>
    </citation>
    <scope>IDENTIFICATION</scope>
</reference>
<evidence type="ECO:0000256" key="5">
    <source>
        <dbReference type="ARBA" id="ARBA00023136"/>
    </source>
</evidence>
<evidence type="ECO:0000256" key="1">
    <source>
        <dbReference type="ARBA" id="ARBA00004141"/>
    </source>
</evidence>
<dbReference type="GO" id="GO:0005739">
    <property type="term" value="C:mitochondrion"/>
    <property type="evidence" value="ECO:0007669"/>
    <property type="project" value="Ensembl"/>
</dbReference>
<evidence type="ECO:0000256" key="7">
    <source>
        <dbReference type="ARBA" id="ARBA00040778"/>
    </source>
</evidence>
<organism evidence="10 11">
    <name type="scientific">Salvator merianae</name>
    <name type="common">Argentine black and white tegu</name>
    <name type="synonym">Tupinambis merianae</name>
    <dbReference type="NCBI Taxonomy" id="96440"/>
    <lineage>
        <taxon>Eukaryota</taxon>
        <taxon>Metazoa</taxon>
        <taxon>Chordata</taxon>
        <taxon>Craniata</taxon>
        <taxon>Vertebrata</taxon>
        <taxon>Euteleostomi</taxon>
        <taxon>Lepidosauria</taxon>
        <taxon>Squamata</taxon>
        <taxon>Bifurcata</taxon>
        <taxon>Unidentata</taxon>
        <taxon>Episquamata</taxon>
        <taxon>Laterata</taxon>
        <taxon>Teiioidea</taxon>
        <taxon>Teiidae</taxon>
        <taxon>Salvator</taxon>
    </lineage>
</organism>
<dbReference type="PANTHER" id="PTHR13002:SF1">
    <property type="entry name" value="COMPLEX I ASSEMBLY FACTOR TIMMDC1, MITOCHONDRIAL"/>
    <property type="match status" value="1"/>
</dbReference>
<feature type="transmembrane region" description="Helical" evidence="9">
    <location>
        <begin position="216"/>
        <end position="237"/>
    </location>
</feature>
<evidence type="ECO:0000313" key="10">
    <source>
        <dbReference type="Ensembl" id="ENSSMRP00000002424.1"/>
    </source>
</evidence>
<comment type="function">
    <text evidence="6">Chaperone protein involved in the assembly of the mitochondrial NADH:ubiquinone oxidoreductase complex (complex I). Participates in constructing the membrane arm of complex I.</text>
</comment>
<dbReference type="Proteomes" id="UP000694421">
    <property type="component" value="Unplaced"/>
</dbReference>
<keyword evidence="4 9" id="KW-1133">Transmembrane helix</keyword>
<evidence type="ECO:0000256" key="9">
    <source>
        <dbReference type="SAM" id="Phobius"/>
    </source>
</evidence>